<organism evidence="12 13">
    <name type="scientific">Shewanella yunxiaonensis</name>
    <dbReference type="NCBI Taxonomy" id="2829809"/>
    <lineage>
        <taxon>Bacteria</taxon>
        <taxon>Pseudomonadati</taxon>
        <taxon>Pseudomonadota</taxon>
        <taxon>Gammaproteobacteria</taxon>
        <taxon>Alteromonadales</taxon>
        <taxon>Shewanellaceae</taxon>
        <taxon>Shewanella</taxon>
    </lineage>
</organism>
<evidence type="ECO:0000313" key="12">
    <source>
        <dbReference type="EMBL" id="QUN06522.1"/>
    </source>
</evidence>
<dbReference type="PANTHER" id="PTHR34699">
    <property type="match status" value="1"/>
</dbReference>
<keyword evidence="5 10" id="KW-0460">Magnesium</keyword>
<evidence type="ECO:0000256" key="8">
    <source>
        <dbReference type="ARBA" id="ARBA00048174"/>
    </source>
</evidence>
<evidence type="ECO:0000256" key="6">
    <source>
        <dbReference type="ARBA" id="ARBA00023080"/>
    </source>
</evidence>
<evidence type="ECO:0000256" key="9">
    <source>
        <dbReference type="ARBA" id="ARBA00048781"/>
    </source>
</evidence>
<dbReference type="Pfam" id="PF01931">
    <property type="entry name" value="NTPase_I-T"/>
    <property type="match status" value="1"/>
</dbReference>
<comment type="cofactor">
    <cofactor evidence="1">
        <name>Mn(2+)</name>
        <dbReference type="ChEBI" id="CHEBI:29035"/>
    </cofactor>
</comment>
<evidence type="ECO:0000256" key="1">
    <source>
        <dbReference type="ARBA" id="ARBA00001936"/>
    </source>
</evidence>
<evidence type="ECO:0000256" key="10">
    <source>
        <dbReference type="HAMAP-Rule" id="MF_00648"/>
    </source>
</evidence>
<comment type="function">
    <text evidence="10">Phosphatase that hydrolyzes non-canonical purine nucleotides such as XTP and ITP to their respective diphosphate derivatives. Probably excludes non-canonical purines from DNA/RNA precursor pool, thus preventing their incorporation into DNA/RNA and avoiding chromosomal lesions.</text>
</comment>
<dbReference type="NCBIfam" id="NF003459">
    <property type="entry name" value="PRK05074.1"/>
    <property type="match status" value="1"/>
</dbReference>
<dbReference type="HAMAP" id="MF_00648">
    <property type="entry name" value="Non_canon_purine_NTPase_YjjX"/>
    <property type="match status" value="1"/>
</dbReference>
<comment type="subunit">
    <text evidence="10">Homodimer.</text>
</comment>
<name>A0ABX7YUY5_9GAMM</name>
<sequence>MNKIIRVVVGSTNPVKINAGKKAVASLHPDAEILCEGVKAPSGVADQPMTDEATRQGAINRVKWCQQQTTADYYLAMEGGVDLIADHAYTYAWVVIADNRQLSLSRSAHLPLPTKVYQALQQGQELGDVMDAMFNTVNIKQAGGAIGLLTEGHATREGTYTAALIMAAAPLRFPKLY</sequence>
<keyword evidence="13" id="KW-1185">Reference proteome</keyword>
<feature type="binding site" evidence="10">
    <location>
        <begin position="11"/>
        <end position="16"/>
    </location>
    <ligand>
        <name>substrate</name>
    </ligand>
</feature>
<evidence type="ECO:0000256" key="5">
    <source>
        <dbReference type="ARBA" id="ARBA00022842"/>
    </source>
</evidence>
<dbReference type="InterPro" id="IPR026533">
    <property type="entry name" value="NTPase/PRRC1"/>
</dbReference>
<dbReference type="InterPro" id="IPR029001">
    <property type="entry name" value="ITPase-like_fam"/>
</dbReference>
<dbReference type="PANTHER" id="PTHR34699:SF2">
    <property type="entry name" value="NON-CANONICAL PURINE NTP PHOSPHATASE_PRRC1 DOMAIN-CONTAINING PROTEIN"/>
    <property type="match status" value="1"/>
</dbReference>
<dbReference type="EC" id="3.6.1.73" evidence="10"/>
<comment type="cofactor">
    <cofactor evidence="10">
        <name>Mg(2+)</name>
        <dbReference type="ChEBI" id="CHEBI:18420"/>
    </cofactor>
    <cofactor evidence="10">
        <name>Mn(2+)</name>
        <dbReference type="ChEBI" id="CHEBI:29035"/>
    </cofactor>
    <text evidence="10">Binds 1 divalent metal cation per subunit; can use either Mg(2+) or Mn(2+).</text>
</comment>
<reference evidence="12 13" key="1">
    <citation type="submission" date="2021-04" db="EMBL/GenBank/DDBJ databases">
        <title>Novel species identification of genus Shewanella.</title>
        <authorList>
            <person name="Liu G."/>
        </authorList>
    </citation>
    <scope>NUCLEOTIDE SEQUENCE [LARGE SCALE GENOMIC DNA]</scope>
    <source>
        <strain evidence="12 13">FJAT-54481</strain>
    </source>
</reference>
<dbReference type="NCBIfam" id="TIGR00258">
    <property type="entry name" value="inosine/xanthosine triphosphatase"/>
    <property type="match status" value="1"/>
</dbReference>
<proteinExistence type="inferred from homology"/>
<dbReference type="SUPFAM" id="SSF52972">
    <property type="entry name" value="ITPase-like"/>
    <property type="match status" value="1"/>
</dbReference>
<comment type="catalytic activity">
    <reaction evidence="9 10">
        <text>XTP + H2O = XDP + phosphate + H(+)</text>
        <dbReference type="Rhea" id="RHEA:28406"/>
        <dbReference type="ChEBI" id="CHEBI:15377"/>
        <dbReference type="ChEBI" id="CHEBI:15378"/>
        <dbReference type="ChEBI" id="CHEBI:43474"/>
        <dbReference type="ChEBI" id="CHEBI:59884"/>
        <dbReference type="ChEBI" id="CHEBI:61314"/>
        <dbReference type="EC" id="3.6.1.73"/>
    </reaction>
</comment>
<evidence type="ECO:0000259" key="11">
    <source>
        <dbReference type="Pfam" id="PF01931"/>
    </source>
</evidence>
<dbReference type="InterPro" id="IPR002786">
    <property type="entry name" value="Non_canon_purine_NTPase"/>
</dbReference>
<comment type="similarity">
    <text evidence="10">Belongs to the YjjX NTPase family.</text>
</comment>
<comment type="catalytic activity">
    <reaction evidence="8 10">
        <text>ITP + H2O = IDP + phosphate + H(+)</text>
        <dbReference type="Rhea" id="RHEA:28330"/>
        <dbReference type="ChEBI" id="CHEBI:15377"/>
        <dbReference type="ChEBI" id="CHEBI:15378"/>
        <dbReference type="ChEBI" id="CHEBI:43474"/>
        <dbReference type="ChEBI" id="CHEBI:58280"/>
        <dbReference type="ChEBI" id="CHEBI:61402"/>
        <dbReference type="EC" id="3.6.1.73"/>
    </reaction>
</comment>
<gene>
    <name evidence="12" type="primary">yjjX</name>
    <name evidence="12" type="ORF">KDN34_03425</name>
</gene>
<comment type="caution">
    <text evidence="10">Lacks conserved residue(s) required for the propagation of feature annotation.</text>
</comment>
<evidence type="ECO:0000256" key="7">
    <source>
        <dbReference type="ARBA" id="ARBA00023211"/>
    </source>
</evidence>
<accession>A0ABX7YUY5</accession>
<dbReference type="InterPro" id="IPR050299">
    <property type="entry name" value="YjjX_NTPase"/>
</dbReference>
<dbReference type="Gene3D" id="3.90.950.10">
    <property type="match status" value="1"/>
</dbReference>
<dbReference type="GO" id="GO:0016787">
    <property type="term" value="F:hydrolase activity"/>
    <property type="evidence" value="ECO:0007669"/>
    <property type="project" value="UniProtKB-KW"/>
</dbReference>
<dbReference type="RefSeq" id="WP_212595536.1">
    <property type="nucleotide sequence ID" value="NZ_CP073587.1"/>
</dbReference>
<keyword evidence="3 10" id="KW-0547">Nucleotide-binding</keyword>
<keyword evidence="2 10" id="KW-0479">Metal-binding</keyword>
<dbReference type="EMBL" id="CP073587">
    <property type="protein sequence ID" value="QUN06522.1"/>
    <property type="molecule type" value="Genomic_DNA"/>
</dbReference>
<evidence type="ECO:0000313" key="13">
    <source>
        <dbReference type="Proteomes" id="UP000679575"/>
    </source>
</evidence>
<dbReference type="Proteomes" id="UP000679575">
    <property type="component" value="Chromosome"/>
</dbReference>
<keyword evidence="4 10" id="KW-0378">Hydrolase</keyword>
<feature type="domain" description="Non-canonical purine NTP phosphatase/PRRC1" evidence="11">
    <location>
        <begin position="10"/>
        <end position="171"/>
    </location>
</feature>
<keyword evidence="7 10" id="KW-0464">Manganese</keyword>
<protein>
    <recommendedName>
        <fullName evidence="10">Inosine/xanthosine triphosphatase</fullName>
        <shortName evidence="10">ITPase/XTPase</shortName>
        <ecNumber evidence="10">3.6.1.73</ecNumber>
    </recommendedName>
    <alternativeName>
        <fullName evidence="10">Non-canonical purine NTP phosphatase</fullName>
    </alternativeName>
    <alternativeName>
        <fullName evidence="10">Non-standard purine NTP phosphatase</fullName>
    </alternativeName>
    <alternativeName>
        <fullName evidence="10">Nucleoside-triphosphate phosphatase</fullName>
        <shortName evidence="10">NTPase</shortName>
    </alternativeName>
</protein>
<evidence type="ECO:0000256" key="2">
    <source>
        <dbReference type="ARBA" id="ARBA00022723"/>
    </source>
</evidence>
<evidence type="ECO:0000256" key="4">
    <source>
        <dbReference type="ARBA" id="ARBA00022801"/>
    </source>
</evidence>
<keyword evidence="6 10" id="KW-0546">Nucleotide metabolism</keyword>
<evidence type="ECO:0000256" key="3">
    <source>
        <dbReference type="ARBA" id="ARBA00022741"/>
    </source>
</evidence>